<dbReference type="Proteomes" id="UP000172353">
    <property type="component" value="Segment"/>
</dbReference>
<proteinExistence type="predicted"/>
<keyword evidence="1" id="KW-0812">Transmembrane</keyword>
<dbReference type="KEGG" id="vg:1449877"/>
<keyword evidence="3" id="KW-1185">Reference proteome</keyword>
<dbReference type="EMBL" id="AF063866">
    <property type="protein sequence ID" value="AAC97614.1"/>
    <property type="molecule type" value="Genomic_DNA"/>
</dbReference>
<organismHost>
    <name type="scientific">Melanoplus sanguinipes</name>
    <name type="common">Migratory grasshopper</name>
    <dbReference type="NCBI Taxonomy" id="65742"/>
</organismHost>
<evidence type="ECO:0000313" key="3">
    <source>
        <dbReference type="Proteomes" id="UP000172353"/>
    </source>
</evidence>
<evidence type="ECO:0000256" key="1">
    <source>
        <dbReference type="SAM" id="Phobius"/>
    </source>
</evidence>
<reference evidence="2 3" key="1">
    <citation type="journal article" date="1999" name="J. Virol.">
        <title>The genome of Melanoplus sanguinipes entomopoxvirus.</title>
        <authorList>
            <person name="Afonso C.L."/>
            <person name="Tulman E.R."/>
            <person name="Lu Z."/>
            <person name="Oma E."/>
            <person name="Kutish G.F."/>
            <person name="Rock D.L."/>
        </authorList>
    </citation>
    <scope>NUCLEOTIDE SEQUENCE [LARGE SCALE GENOMIC DNA]</scope>
    <source>
        <strain evidence="2">Tucson</strain>
    </source>
</reference>
<name>Q9YW66_MSEPV</name>
<keyword evidence="1" id="KW-1133">Transmembrane helix</keyword>
<keyword evidence="1" id="KW-0472">Membrane</keyword>
<dbReference type="RefSeq" id="NP_048097.1">
    <property type="nucleotide sequence ID" value="NC_001993.1"/>
</dbReference>
<feature type="transmembrane region" description="Helical" evidence="1">
    <location>
        <begin position="44"/>
        <end position="67"/>
    </location>
</feature>
<gene>
    <name evidence="2" type="primary">MSV025</name>
</gene>
<sequence length="68" mass="7928">MIISIYFFFSNKSKFKLKLCINVLIVLVDTIDLCFIINSDNPNLLIYISLFFSNFILLFLDTLFLIAP</sequence>
<evidence type="ECO:0000313" key="2">
    <source>
        <dbReference type="EMBL" id="AAC97614.1"/>
    </source>
</evidence>
<protein>
    <submittedName>
        <fullName evidence="2">Uncharacterized protein</fullName>
    </submittedName>
</protein>
<organism evidence="2 3">
    <name type="scientific">Melanoplus sanguinipes entomopoxvirus</name>
    <name type="common">MsEPV</name>
    <dbReference type="NCBI Taxonomy" id="83191"/>
    <lineage>
        <taxon>Viruses</taxon>
        <taxon>Varidnaviria</taxon>
        <taxon>Bamfordvirae</taxon>
        <taxon>Nucleocytoviricota</taxon>
        <taxon>Pokkesviricetes</taxon>
        <taxon>Chitovirales</taxon>
        <taxon>Poxviridae</taxon>
        <taxon>Entomopoxvirinae</taxon>
        <taxon>Deltaentomopoxvirus</taxon>
        <taxon>Deltaentomopoxvirus msanguinipes</taxon>
    </lineage>
</organism>
<accession>Q9YW66</accession>
<feature type="transmembrane region" description="Helical" evidence="1">
    <location>
        <begin position="20"/>
        <end position="38"/>
    </location>
</feature>
<dbReference type="GeneID" id="1449877"/>
<dbReference type="PIR" id="T28187">
    <property type="entry name" value="T28187"/>
</dbReference>